<organism evidence="3">
    <name type="scientific">Caenorhabditis remanei</name>
    <name type="common">Caenorhabditis vulgaris</name>
    <dbReference type="NCBI Taxonomy" id="31234"/>
    <lineage>
        <taxon>Eukaryota</taxon>
        <taxon>Metazoa</taxon>
        <taxon>Ecdysozoa</taxon>
        <taxon>Nematoda</taxon>
        <taxon>Chromadorea</taxon>
        <taxon>Rhabditida</taxon>
        <taxon>Rhabditina</taxon>
        <taxon>Rhabditomorpha</taxon>
        <taxon>Rhabditoidea</taxon>
        <taxon>Rhabditidae</taxon>
        <taxon>Peloderinae</taxon>
        <taxon>Caenorhabditis</taxon>
    </lineage>
</organism>
<protein>
    <recommendedName>
        <fullName evidence="4">GYF domain-containing protein</fullName>
    </recommendedName>
</protein>
<reference evidence="2" key="1">
    <citation type="submission" date="2007-07" db="EMBL/GenBank/DDBJ databases">
        <title>PCAP assembly of the Caenorhabditis remanei genome.</title>
        <authorList>
            <consortium name="The Caenorhabditis remanei Sequencing Consortium"/>
            <person name="Wilson R.K."/>
        </authorList>
    </citation>
    <scope>NUCLEOTIDE SEQUENCE [LARGE SCALE GENOMIC DNA]</scope>
    <source>
        <strain evidence="2">PB4641</strain>
    </source>
</reference>
<dbReference type="CTD" id="9822743"/>
<dbReference type="KEGG" id="crq:GCK72_025217"/>
<evidence type="ECO:0000313" key="2">
    <source>
        <dbReference type="EMBL" id="EFO94201.1"/>
    </source>
</evidence>
<accession>E3NDY8</accession>
<evidence type="ECO:0000256" key="1">
    <source>
        <dbReference type="SAM" id="MobiDB-lite"/>
    </source>
</evidence>
<dbReference type="InParanoid" id="E3NDY8"/>
<keyword evidence="3" id="KW-1185">Reference proteome</keyword>
<feature type="region of interest" description="Disordered" evidence="1">
    <location>
        <begin position="277"/>
        <end position="317"/>
    </location>
</feature>
<gene>
    <name evidence="2" type="ORF">CRE_30443</name>
</gene>
<name>E3NDY8_CAERE</name>
<sequence length="317" mass="36719">MGIALPGFPRIERVYGLPSAMKRTHFNSHKRFGIQIQDCELTYNVWQYNGSIYGPYSAESVLKFFCEGKLKFPTRLQITEANKKGSFGILEYFGTIQDLQDMFGTQDFLPKRLSQFKGKWTLPEIHPNAALYKYESNNFLTFNLSTFLSNLSTSSYCPFVTGIRGDFPDEHILPLSSVVELARRILVEYSNLEQEERQLLHILLSEVFSPRVCDVCQKVMEDQHSYLIHALSLIHLENAVIKCNKIFTIELDYLKLRKLFDDVKRYTFERKLSRQMSKIGTNQHEPSTSTRPIPWTPPTFASSSSSNHYYQNLPLQQ</sequence>
<dbReference type="Proteomes" id="UP000008281">
    <property type="component" value="Unassembled WGS sequence"/>
</dbReference>
<dbReference type="STRING" id="31234.E3NDY8"/>
<dbReference type="FunCoup" id="E3NDY8">
    <property type="interactions" value="1080"/>
</dbReference>
<dbReference type="EMBL" id="DS268615">
    <property type="protein sequence ID" value="EFO94201.1"/>
    <property type="molecule type" value="Genomic_DNA"/>
</dbReference>
<feature type="compositionally biased region" description="Polar residues" evidence="1">
    <location>
        <begin position="277"/>
        <end position="291"/>
    </location>
</feature>
<evidence type="ECO:0000313" key="3">
    <source>
        <dbReference type="Proteomes" id="UP000008281"/>
    </source>
</evidence>
<dbReference type="AlphaFoldDB" id="E3NDY8"/>
<dbReference type="HOGENOM" id="CLU_957208_0_0_1"/>
<feature type="compositionally biased region" description="Polar residues" evidence="1">
    <location>
        <begin position="299"/>
        <end position="317"/>
    </location>
</feature>
<dbReference type="OMA" id="DVKRYTF"/>
<dbReference type="eggNOG" id="KOG1862">
    <property type="taxonomic scope" value="Eukaryota"/>
</dbReference>
<dbReference type="RefSeq" id="XP_003093383.2">
    <property type="nucleotide sequence ID" value="XM_003093335.2"/>
</dbReference>
<proteinExistence type="predicted"/>
<dbReference type="OrthoDB" id="5821243at2759"/>
<dbReference type="GeneID" id="9822743"/>
<evidence type="ECO:0008006" key="4">
    <source>
        <dbReference type="Google" id="ProtNLM"/>
    </source>
</evidence>